<proteinExistence type="inferred from homology"/>
<evidence type="ECO:0000256" key="6">
    <source>
        <dbReference type="ARBA" id="ARBA00022694"/>
    </source>
</evidence>
<dbReference type="NCBIfam" id="TIGR00057">
    <property type="entry name" value="L-threonylcarbamoyladenylate synthase"/>
    <property type="match status" value="1"/>
</dbReference>
<dbReference type="Proteomes" id="UP000681610">
    <property type="component" value="Unassembled WGS sequence"/>
</dbReference>
<keyword evidence="9" id="KW-0067">ATP-binding</keyword>
<reference evidence="13 14" key="1">
    <citation type="submission" date="2021-03" db="EMBL/GenBank/DDBJ databases">
        <title>Isolation and description of Capnocytophaga bilenii sp. nov., a novel Capnocytophaga species, isolated from a gingivitis subject.</title>
        <authorList>
            <person name="Antezack A."/>
            <person name="Monnet-Corti V."/>
            <person name="La Scola B."/>
        </authorList>
    </citation>
    <scope>NUCLEOTIDE SEQUENCE [LARGE SCALE GENOMIC DNA]</scope>
    <source>
        <strain evidence="13 14">Marseille-Q4570</strain>
    </source>
</reference>
<organism evidence="13 14">
    <name type="scientific">Capnocytophaga bilenii</name>
    <dbReference type="NCBI Taxonomy" id="2819369"/>
    <lineage>
        <taxon>Bacteria</taxon>
        <taxon>Pseudomonadati</taxon>
        <taxon>Bacteroidota</taxon>
        <taxon>Flavobacteriia</taxon>
        <taxon>Flavobacteriales</taxon>
        <taxon>Flavobacteriaceae</taxon>
        <taxon>Capnocytophaga</taxon>
    </lineage>
</organism>
<dbReference type="InterPro" id="IPR017945">
    <property type="entry name" value="DHBP_synth_RibB-like_a/b_dom"/>
</dbReference>
<sequence length="184" mass="20236">MAIPTTQILKEGKILLYPTDTVWGLGCDATNPDAVARIYQIKQRSESKSLIVLVSNLSMLQEYVTFIPVSALAYLQVPHHPTTIIYPQAQGLAPNAIAADGSVAIRIVQDNFCQQLINDFGKPIISTSANISGAPTPKYYKQISPEIIAQCDYIVPYKQEDTTIKKPSRLISFDASGELIILRD</sequence>
<dbReference type="PANTHER" id="PTHR17490">
    <property type="entry name" value="SUA5"/>
    <property type="match status" value="1"/>
</dbReference>
<comment type="subcellular location">
    <subcellularLocation>
        <location evidence="1">Cytoplasm</location>
    </subcellularLocation>
</comment>
<name>A0ABS3PYR0_9FLAO</name>
<evidence type="ECO:0000256" key="8">
    <source>
        <dbReference type="ARBA" id="ARBA00022741"/>
    </source>
</evidence>
<evidence type="ECO:0000256" key="4">
    <source>
        <dbReference type="ARBA" id="ARBA00022490"/>
    </source>
</evidence>
<keyword evidence="8" id="KW-0547">Nucleotide-binding</keyword>
<evidence type="ECO:0000313" key="13">
    <source>
        <dbReference type="EMBL" id="MBO1884410.1"/>
    </source>
</evidence>
<evidence type="ECO:0000256" key="1">
    <source>
        <dbReference type="ARBA" id="ARBA00004496"/>
    </source>
</evidence>
<keyword evidence="6" id="KW-0819">tRNA processing</keyword>
<evidence type="ECO:0000256" key="10">
    <source>
        <dbReference type="ARBA" id="ARBA00029774"/>
    </source>
</evidence>
<dbReference type="SUPFAM" id="SSF55821">
    <property type="entry name" value="YrdC/RibB"/>
    <property type="match status" value="1"/>
</dbReference>
<evidence type="ECO:0000256" key="2">
    <source>
        <dbReference type="ARBA" id="ARBA00007663"/>
    </source>
</evidence>
<evidence type="ECO:0000256" key="7">
    <source>
        <dbReference type="ARBA" id="ARBA00022695"/>
    </source>
</evidence>
<gene>
    <name evidence="13" type="ORF">J4N46_08265</name>
</gene>
<dbReference type="EMBL" id="JAGDYP010000005">
    <property type="protein sequence ID" value="MBO1884410.1"/>
    <property type="molecule type" value="Genomic_DNA"/>
</dbReference>
<evidence type="ECO:0000259" key="12">
    <source>
        <dbReference type="PROSITE" id="PS51163"/>
    </source>
</evidence>
<keyword evidence="4" id="KW-0963">Cytoplasm</keyword>
<evidence type="ECO:0000313" key="14">
    <source>
        <dbReference type="Proteomes" id="UP000681610"/>
    </source>
</evidence>
<keyword evidence="14" id="KW-1185">Reference proteome</keyword>
<evidence type="ECO:0000256" key="5">
    <source>
        <dbReference type="ARBA" id="ARBA00022679"/>
    </source>
</evidence>
<evidence type="ECO:0000256" key="11">
    <source>
        <dbReference type="ARBA" id="ARBA00048366"/>
    </source>
</evidence>
<dbReference type="PANTHER" id="PTHR17490:SF16">
    <property type="entry name" value="THREONYLCARBAMOYL-AMP SYNTHASE"/>
    <property type="match status" value="1"/>
</dbReference>
<dbReference type="EC" id="2.7.7.87" evidence="3"/>
<comment type="caution">
    <text evidence="13">The sequence shown here is derived from an EMBL/GenBank/DDBJ whole genome shotgun (WGS) entry which is preliminary data.</text>
</comment>
<comment type="similarity">
    <text evidence="2">Belongs to the SUA5 family.</text>
</comment>
<evidence type="ECO:0000256" key="3">
    <source>
        <dbReference type="ARBA" id="ARBA00012584"/>
    </source>
</evidence>
<dbReference type="InterPro" id="IPR006070">
    <property type="entry name" value="Sua5-like_dom"/>
</dbReference>
<protein>
    <recommendedName>
        <fullName evidence="10">L-threonylcarbamoyladenylate synthase</fullName>
        <ecNumber evidence="3">2.7.7.87</ecNumber>
    </recommendedName>
    <alternativeName>
        <fullName evidence="10">L-threonylcarbamoyladenylate synthase</fullName>
    </alternativeName>
</protein>
<dbReference type="Pfam" id="PF01300">
    <property type="entry name" value="Sua5_yciO_yrdC"/>
    <property type="match status" value="1"/>
</dbReference>
<keyword evidence="7" id="KW-0548">Nucleotidyltransferase</keyword>
<keyword evidence="5" id="KW-0808">Transferase</keyword>
<feature type="domain" description="YrdC-like" evidence="12">
    <location>
        <begin position="1"/>
        <end position="184"/>
    </location>
</feature>
<accession>A0ABS3PYR0</accession>
<dbReference type="Gene3D" id="3.90.870.10">
    <property type="entry name" value="DHBP synthase"/>
    <property type="match status" value="1"/>
</dbReference>
<comment type="catalytic activity">
    <reaction evidence="11">
        <text>L-threonine + hydrogencarbonate + ATP = L-threonylcarbamoyladenylate + diphosphate + H2O</text>
        <dbReference type="Rhea" id="RHEA:36407"/>
        <dbReference type="ChEBI" id="CHEBI:15377"/>
        <dbReference type="ChEBI" id="CHEBI:17544"/>
        <dbReference type="ChEBI" id="CHEBI:30616"/>
        <dbReference type="ChEBI" id="CHEBI:33019"/>
        <dbReference type="ChEBI" id="CHEBI:57926"/>
        <dbReference type="ChEBI" id="CHEBI:73682"/>
        <dbReference type="EC" id="2.7.7.87"/>
    </reaction>
</comment>
<dbReference type="InterPro" id="IPR050156">
    <property type="entry name" value="TC-AMP_synthase_SUA5"/>
</dbReference>
<dbReference type="PROSITE" id="PS51163">
    <property type="entry name" value="YRDC"/>
    <property type="match status" value="1"/>
</dbReference>
<dbReference type="RefSeq" id="WP_208058904.1">
    <property type="nucleotide sequence ID" value="NZ_JAGDYP010000005.1"/>
</dbReference>
<evidence type="ECO:0000256" key="9">
    <source>
        <dbReference type="ARBA" id="ARBA00022840"/>
    </source>
</evidence>